<dbReference type="OrthoDB" id="962025at2"/>
<keyword evidence="2" id="KW-1185">Reference proteome</keyword>
<protein>
    <submittedName>
        <fullName evidence="1">Uncharacterized protein</fullName>
    </submittedName>
</protein>
<gene>
    <name evidence="1" type="ORF">CUC53_14655</name>
</gene>
<evidence type="ECO:0000313" key="2">
    <source>
        <dbReference type="Proteomes" id="UP000235861"/>
    </source>
</evidence>
<dbReference type="EMBL" id="PGGC01000140">
    <property type="protein sequence ID" value="PJG58049.1"/>
    <property type="molecule type" value="Genomic_DNA"/>
</dbReference>
<sequence length="188" mass="21237">MISAICVNTALSSIHKNVISEHGISVAIDSSFYNATGVLDRQSIANLAVDEYYNSLGLANTPASIDNLVVIKRGKDKYSLTLIELKKVKKLSTLNYDNIVCKYKTTIDDFMSVRFNAEFNNPQHKITDFNLWLVCNRFNYMGNAISDADYERRIKSTIVEKLLLTKPFKFKGRIAAITPMLYDHADIV</sequence>
<reference evidence="1 2" key="1">
    <citation type="submission" date="2017-11" db="EMBL/GenBank/DDBJ databases">
        <title>Draft genome sequence of environmental isolate Aeromonas cavernicola sp. nov. MDC 2508.</title>
        <authorList>
            <person name="Colston S.M."/>
            <person name="Navarro A."/>
            <person name="Martinez-Murcia A.J."/>
            <person name="Graf J."/>
        </authorList>
    </citation>
    <scope>NUCLEOTIDE SEQUENCE [LARGE SCALE GENOMIC DNA]</scope>
    <source>
        <strain evidence="1 2">MDC 2508</strain>
    </source>
</reference>
<comment type="caution">
    <text evidence="1">The sequence shown here is derived from an EMBL/GenBank/DDBJ whole genome shotgun (WGS) entry which is preliminary data.</text>
</comment>
<proteinExistence type="predicted"/>
<dbReference type="RefSeq" id="WP_100294839.1">
    <property type="nucleotide sequence ID" value="NZ_PGGC01000140.1"/>
</dbReference>
<dbReference type="AlphaFoldDB" id="A0A2H9U249"/>
<name>A0A2H9U249_9GAMM</name>
<dbReference type="Proteomes" id="UP000235861">
    <property type="component" value="Unassembled WGS sequence"/>
</dbReference>
<accession>A0A2H9U249</accession>
<evidence type="ECO:0000313" key="1">
    <source>
        <dbReference type="EMBL" id="PJG58049.1"/>
    </source>
</evidence>
<organism evidence="1 2">
    <name type="scientific">Aeromonas cavernicola</name>
    <dbReference type="NCBI Taxonomy" id="1006623"/>
    <lineage>
        <taxon>Bacteria</taxon>
        <taxon>Pseudomonadati</taxon>
        <taxon>Pseudomonadota</taxon>
        <taxon>Gammaproteobacteria</taxon>
        <taxon>Aeromonadales</taxon>
        <taxon>Aeromonadaceae</taxon>
        <taxon>Aeromonas</taxon>
    </lineage>
</organism>